<protein>
    <recommendedName>
        <fullName evidence="3">DUF2867 domain-containing protein</fullName>
    </recommendedName>
</protein>
<dbReference type="Proteomes" id="UP000285112">
    <property type="component" value="Unassembled WGS sequence"/>
</dbReference>
<keyword evidence="2" id="KW-1185">Reference proteome</keyword>
<comment type="caution">
    <text evidence="1">The sequence shown here is derived from an EMBL/GenBank/DDBJ whole genome shotgun (WGS) entry which is preliminary data.</text>
</comment>
<evidence type="ECO:0000313" key="2">
    <source>
        <dbReference type="Proteomes" id="UP000285112"/>
    </source>
</evidence>
<sequence length="210" mass="23467">MMEQESRAADLLGDRFVPNPHFSLVRHVIVDAPVEQTYTAARALDLTEIHSGLVTAASRLRALPARWRGRHHGPPRRPTRLTVDDLAAGSDWVLLGEHPGTEFAVGVAGKFWRPVVTWRRVGPAEFAAFAEPGYGKLVLTFGVRPYGPHRSLLTIDTRVQLTDPPSWLKFRRYWRVAAPFAQLAHTALLRAIASDARQRTLAAYHRPDGD</sequence>
<gene>
    <name evidence="1" type="ORF">D5S19_09980</name>
</gene>
<reference evidence="1 2" key="1">
    <citation type="submission" date="2018-09" db="EMBL/GenBank/DDBJ databases">
        <title>YIM PH 21725 draft genome.</title>
        <authorList>
            <person name="Miao C."/>
        </authorList>
    </citation>
    <scope>NUCLEOTIDE SEQUENCE [LARGE SCALE GENOMIC DNA]</scope>
    <source>
        <strain evidence="2">YIM PH21725</strain>
    </source>
</reference>
<dbReference type="EMBL" id="QZFV01000069">
    <property type="protein sequence ID" value="RJQ87282.1"/>
    <property type="molecule type" value="Genomic_DNA"/>
</dbReference>
<evidence type="ECO:0000313" key="1">
    <source>
        <dbReference type="EMBL" id="RJQ87282.1"/>
    </source>
</evidence>
<name>A0A419I757_9PSEU</name>
<dbReference type="AlphaFoldDB" id="A0A419I757"/>
<dbReference type="OrthoDB" id="5464833at2"/>
<dbReference type="RefSeq" id="WP_120023093.1">
    <property type="nucleotide sequence ID" value="NZ_QZFV01000069.1"/>
</dbReference>
<evidence type="ECO:0008006" key="3">
    <source>
        <dbReference type="Google" id="ProtNLM"/>
    </source>
</evidence>
<organism evidence="1 2">
    <name type="scientific">Amycolatopsis panacis</name>
    <dbReference type="NCBI Taxonomy" id="2340917"/>
    <lineage>
        <taxon>Bacteria</taxon>
        <taxon>Bacillati</taxon>
        <taxon>Actinomycetota</taxon>
        <taxon>Actinomycetes</taxon>
        <taxon>Pseudonocardiales</taxon>
        <taxon>Pseudonocardiaceae</taxon>
        <taxon>Amycolatopsis</taxon>
    </lineage>
</organism>
<proteinExistence type="predicted"/>
<accession>A0A419I757</accession>